<dbReference type="Pfam" id="PF00078">
    <property type="entry name" value="RVT_1"/>
    <property type="match status" value="1"/>
</dbReference>
<dbReference type="InterPro" id="IPR041373">
    <property type="entry name" value="RT_RNaseH"/>
</dbReference>
<feature type="compositionally biased region" description="Basic and acidic residues" evidence="7">
    <location>
        <begin position="38"/>
        <end position="49"/>
    </location>
</feature>
<evidence type="ECO:0000313" key="9">
    <source>
        <dbReference type="EMBL" id="KAK2549579.1"/>
    </source>
</evidence>
<dbReference type="InterPro" id="IPR001584">
    <property type="entry name" value="Integrase_cat-core"/>
</dbReference>
<dbReference type="Pfam" id="PF17917">
    <property type="entry name" value="RT_RNaseH"/>
    <property type="match status" value="1"/>
</dbReference>
<dbReference type="GO" id="GO:0004519">
    <property type="term" value="F:endonuclease activity"/>
    <property type="evidence" value="ECO:0007669"/>
    <property type="project" value="UniProtKB-KW"/>
</dbReference>
<keyword evidence="2" id="KW-0548">Nucleotidyltransferase</keyword>
<dbReference type="PANTHER" id="PTHR37984">
    <property type="entry name" value="PROTEIN CBG26694"/>
    <property type="match status" value="1"/>
</dbReference>
<feature type="domain" description="Integrase catalytic" evidence="8">
    <location>
        <begin position="897"/>
        <end position="1053"/>
    </location>
</feature>
<dbReference type="InterPro" id="IPR041588">
    <property type="entry name" value="Integrase_H2C2"/>
</dbReference>
<evidence type="ECO:0000256" key="5">
    <source>
        <dbReference type="ARBA" id="ARBA00022801"/>
    </source>
</evidence>
<sequence>MKEDFKISKVEYQSKDLLKGGTWGRRRHLKKKPPRAPGKWDHKKGKEEKGKSCGYCGKIGAHPPGRNCPAYGQQCLKCGKYNHYASCCRTSTRNQERSKGTKRERIKKTTEAEETSSGSDDDYIYLQETGQHLHRVKKIRSGPNQDTVLIRIGDIDAFVEPDSGASANVMYEYQFKALKHRSQEIKELQPSRDTLKTLKSDLTVKGEFTATLRNKNRGTRSKFLVIEGKMDSPPLLSKSTLLDLGMLKIDPEGTLKETNELRINTVKTLDVSIEAILSEYNDVFQGIGCFRKKKTGKKIEVKLEMETDANPVAQKPRPVPYHLQKPLKAWLDQGVKEEIFEKVPDGEAITWCSPLVVQPKPKFTEMKSEVLESHMIRASIDMRIPNQSIKRSRCVQSPRVEDFIYRLHDCKIFMKLDLRQGYHQLALDPSTKQVATFSTPWGNYRPQRLVFGAKSSQDVFDEAMFRVFGDIHHCLNQRDDILLGGRDKTEHREVLKTVLKRARDHGITLNREKCQFGMEQIEFFRHVFSKDGLKPSPDKVRAVKECGMPENKEAVRSFLGMAGYLDNFIENYAAIAAPLYQLTRKETKFAWGKQEKEAFRRIQDNISSEKTMAFFDPSKPIILRTEASFNEGLSAALLQKTDSGIQPVHFISRTMTETEKRYSQTEKDALAIKWAKERLRIYLFGAPRFRIVTAHKPLIPLFSKVKAKVPPRIEKWIMEMQDLDYELVYEPGKDEMDPLDFLSRHPLPETGDDKTEKIIRWNVNEEHAVVVTRIREETQKDEIMRRLAKRIVKGDWEKHKRDKDLEPYLHVKQELSVAEGLIFRERRIVLPPALQRKVVKLGHSLGHLGKTKTKQMLREKYWFPLMNSMIDTAIDQCYECQVATKRDREEPIKVTSIPTRPWDTISIDHGGPYPDGHYNLVLIDKRTRYPVVENVPSTDFQTNKERLKHIFATYGTPKRIESDNGPPFNSKDFNEFAKQEGFEHHRVTALHPRANGEVERFMQTLNKEEQIASLQGKSRLERRNAIQDMLIAYRSTPHPATGVAPYDALKGAPVRTKLDYIEPEPQRNENDDIIDRRDAVYKQKMKQQREGRKTRENNLLLGDYVLVKQPRKNKWSTPYEPVFYVVCNIRGSQITASRFKLANAVINTIDEPENSVEVQTPQAVPDLQIPEKGTPPSVPPVPPAPPDTVANAEKPQEPPSVEIIPEQETEPRTSTKGTVQPTGEQTSSDKTQKGKASAFISEGLYVSLTVDLVSLLD</sequence>
<protein>
    <submittedName>
        <fullName evidence="9">Transposon Tf2-6 polyprotein</fullName>
    </submittedName>
</protein>
<dbReference type="GO" id="GO:0003676">
    <property type="term" value="F:nucleic acid binding"/>
    <property type="evidence" value="ECO:0007669"/>
    <property type="project" value="InterPro"/>
</dbReference>
<keyword evidence="5" id="KW-0378">Hydrolase</keyword>
<dbReference type="CDD" id="cd09274">
    <property type="entry name" value="RNase_HI_RT_Ty3"/>
    <property type="match status" value="1"/>
</dbReference>
<dbReference type="FunFam" id="3.30.70.270:FF:000020">
    <property type="entry name" value="Transposon Tf2-6 polyprotein-like Protein"/>
    <property type="match status" value="1"/>
</dbReference>
<reference evidence="9" key="1">
    <citation type="journal article" date="2023" name="G3 (Bethesda)">
        <title>Whole genome assembly and annotation of the endangered Caribbean coral Acropora cervicornis.</title>
        <authorList>
            <person name="Selwyn J.D."/>
            <person name="Vollmer S.V."/>
        </authorList>
    </citation>
    <scope>NUCLEOTIDE SEQUENCE</scope>
    <source>
        <strain evidence="9">K2</strain>
    </source>
</reference>
<dbReference type="Gene3D" id="3.10.10.10">
    <property type="entry name" value="HIV Type 1 Reverse Transcriptase, subunit A, domain 1"/>
    <property type="match status" value="1"/>
</dbReference>
<dbReference type="InterPro" id="IPR036397">
    <property type="entry name" value="RNaseH_sf"/>
</dbReference>
<evidence type="ECO:0000259" key="8">
    <source>
        <dbReference type="PROSITE" id="PS50994"/>
    </source>
</evidence>
<evidence type="ECO:0000256" key="1">
    <source>
        <dbReference type="ARBA" id="ARBA00022679"/>
    </source>
</evidence>
<keyword evidence="10" id="KW-1185">Reference proteome</keyword>
<dbReference type="GO" id="GO:0016787">
    <property type="term" value="F:hydrolase activity"/>
    <property type="evidence" value="ECO:0007669"/>
    <property type="project" value="UniProtKB-KW"/>
</dbReference>
<gene>
    <name evidence="9" type="ORF">P5673_029968</name>
</gene>
<dbReference type="InterPro" id="IPR050951">
    <property type="entry name" value="Retrovirus_Pol_polyprotein"/>
</dbReference>
<dbReference type="EMBL" id="JARQWQ010000124">
    <property type="protein sequence ID" value="KAK2549579.1"/>
    <property type="molecule type" value="Genomic_DNA"/>
</dbReference>
<reference evidence="9" key="2">
    <citation type="journal article" date="2023" name="Science">
        <title>Genomic signatures of disease resistance in endangered staghorn corals.</title>
        <authorList>
            <person name="Vollmer S.V."/>
            <person name="Selwyn J.D."/>
            <person name="Despard B.A."/>
            <person name="Roesel C.L."/>
        </authorList>
    </citation>
    <scope>NUCLEOTIDE SEQUENCE</scope>
    <source>
        <strain evidence="9">K2</strain>
    </source>
</reference>
<keyword evidence="1" id="KW-0808">Transferase</keyword>
<dbReference type="PROSITE" id="PS50994">
    <property type="entry name" value="INTEGRASE"/>
    <property type="match status" value="1"/>
</dbReference>
<organism evidence="9 10">
    <name type="scientific">Acropora cervicornis</name>
    <name type="common">Staghorn coral</name>
    <dbReference type="NCBI Taxonomy" id="6130"/>
    <lineage>
        <taxon>Eukaryota</taxon>
        <taxon>Metazoa</taxon>
        <taxon>Cnidaria</taxon>
        <taxon>Anthozoa</taxon>
        <taxon>Hexacorallia</taxon>
        <taxon>Scleractinia</taxon>
        <taxon>Astrocoeniina</taxon>
        <taxon>Acroporidae</taxon>
        <taxon>Acropora</taxon>
    </lineage>
</organism>
<dbReference type="AlphaFoldDB" id="A0AAD9PV97"/>
<keyword evidence="4" id="KW-0255">Endonuclease</keyword>
<feature type="region of interest" description="Disordered" evidence="7">
    <location>
        <begin position="21"/>
        <end position="49"/>
    </location>
</feature>
<evidence type="ECO:0000256" key="4">
    <source>
        <dbReference type="ARBA" id="ARBA00022759"/>
    </source>
</evidence>
<evidence type="ECO:0000256" key="6">
    <source>
        <dbReference type="ARBA" id="ARBA00022918"/>
    </source>
</evidence>
<dbReference type="CDD" id="cd01647">
    <property type="entry name" value="RT_LTR"/>
    <property type="match status" value="1"/>
</dbReference>
<accession>A0AAD9PV97</accession>
<dbReference type="InterPro" id="IPR000477">
    <property type="entry name" value="RT_dom"/>
</dbReference>
<feature type="compositionally biased region" description="Basic and acidic residues" evidence="7">
    <location>
        <begin position="94"/>
        <end position="111"/>
    </location>
</feature>
<dbReference type="GO" id="GO:0015074">
    <property type="term" value="P:DNA integration"/>
    <property type="evidence" value="ECO:0007669"/>
    <property type="project" value="InterPro"/>
</dbReference>
<feature type="compositionally biased region" description="Polar residues" evidence="7">
    <location>
        <begin position="1212"/>
        <end position="1229"/>
    </location>
</feature>
<dbReference type="Proteomes" id="UP001249851">
    <property type="component" value="Unassembled WGS sequence"/>
</dbReference>
<feature type="compositionally biased region" description="Pro residues" evidence="7">
    <location>
        <begin position="1176"/>
        <end position="1186"/>
    </location>
</feature>
<dbReference type="Pfam" id="PF17921">
    <property type="entry name" value="Integrase_H2C2"/>
    <property type="match status" value="1"/>
</dbReference>
<dbReference type="PANTHER" id="PTHR37984:SF11">
    <property type="entry name" value="INTEGRASE CATALYTIC DOMAIN-CONTAINING PROTEIN"/>
    <property type="match status" value="1"/>
</dbReference>
<dbReference type="Gene3D" id="1.10.340.70">
    <property type="match status" value="1"/>
</dbReference>
<dbReference type="InterPro" id="IPR043502">
    <property type="entry name" value="DNA/RNA_pol_sf"/>
</dbReference>
<evidence type="ECO:0000256" key="3">
    <source>
        <dbReference type="ARBA" id="ARBA00022722"/>
    </source>
</evidence>
<keyword evidence="6" id="KW-0695">RNA-directed DNA polymerase</keyword>
<dbReference type="Pfam" id="PF00665">
    <property type="entry name" value="rve"/>
    <property type="match status" value="1"/>
</dbReference>
<keyword evidence="3" id="KW-0540">Nuclease</keyword>
<dbReference type="InterPro" id="IPR012337">
    <property type="entry name" value="RNaseH-like_sf"/>
</dbReference>
<evidence type="ECO:0000313" key="10">
    <source>
        <dbReference type="Proteomes" id="UP001249851"/>
    </source>
</evidence>
<dbReference type="FunFam" id="3.30.420.10:FF:000063">
    <property type="entry name" value="Retrovirus-related Pol polyprotein from transposon 297-like Protein"/>
    <property type="match status" value="1"/>
</dbReference>
<name>A0AAD9PV97_ACRCE</name>
<dbReference type="SUPFAM" id="SSF53098">
    <property type="entry name" value="Ribonuclease H-like"/>
    <property type="match status" value="1"/>
</dbReference>
<comment type="caution">
    <text evidence="9">The sequence shown here is derived from an EMBL/GenBank/DDBJ whole genome shotgun (WGS) entry which is preliminary data.</text>
</comment>
<dbReference type="InterPro" id="IPR043128">
    <property type="entry name" value="Rev_trsase/Diguanyl_cyclase"/>
</dbReference>
<feature type="region of interest" description="Disordered" evidence="7">
    <location>
        <begin position="1166"/>
        <end position="1238"/>
    </location>
</feature>
<dbReference type="Gene3D" id="3.30.70.270">
    <property type="match status" value="2"/>
</dbReference>
<feature type="region of interest" description="Disordered" evidence="7">
    <location>
        <begin position="92"/>
        <end position="121"/>
    </location>
</feature>
<feature type="compositionally biased region" description="Basic residues" evidence="7">
    <location>
        <begin position="24"/>
        <end position="34"/>
    </location>
</feature>
<dbReference type="GO" id="GO:0003964">
    <property type="term" value="F:RNA-directed DNA polymerase activity"/>
    <property type="evidence" value="ECO:0007669"/>
    <property type="project" value="UniProtKB-KW"/>
</dbReference>
<evidence type="ECO:0000256" key="7">
    <source>
        <dbReference type="SAM" id="MobiDB-lite"/>
    </source>
</evidence>
<proteinExistence type="predicted"/>
<dbReference type="SUPFAM" id="SSF56672">
    <property type="entry name" value="DNA/RNA polymerases"/>
    <property type="match status" value="1"/>
</dbReference>
<evidence type="ECO:0000256" key="2">
    <source>
        <dbReference type="ARBA" id="ARBA00022695"/>
    </source>
</evidence>
<dbReference type="Gene3D" id="3.30.420.10">
    <property type="entry name" value="Ribonuclease H-like superfamily/Ribonuclease H"/>
    <property type="match status" value="1"/>
</dbReference>